<sequence>MERKGKASRPSRNPKVREFQSLKSHIEPDSPKNEKKKKEEPLLIQQRMQEHQVLPSFLEMCGSSTPYGASTGTWGWLKGKTEVGKLSDITDLFYLS</sequence>
<feature type="compositionally biased region" description="Basic and acidic residues" evidence="1">
    <location>
        <begin position="15"/>
        <end position="41"/>
    </location>
</feature>
<organism evidence="2">
    <name type="scientific">Cucumis melo</name>
    <name type="common">Muskmelon</name>
    <dbReference type="NCBI Taxonomy" id="3656"/>
    <lineage>
        <taxon>Eukaryota</taxon>
        <taxon>Viridiplantae</taxon>
        <taxon>Streptophyta</taxon>
        <taxon>Embryophyta</taxon>
        <taxon>Tracheophyta</taxon>
        <taxon>Spermatophyta</taxon>
        <taxon>Magnoliopsida</taxon>
        <taxon>eudicotyledons</taxon>
        <taxon>Gunneridae</taxon>
        <taxon>Pentapetalae</taxon>
        <taxon>rosids</taxon>
        <taxon>fabids</taxon>
        <taxon>Cucurbitales</taxon>
        <taxon>Cucurbitaceae</taxon>
        <taxon>Benincaseae</taxon>
        <taxon>Cucumis</taxon>
    </lineage>
</organism>
<feature type="region of interest" description="Disordered" evidence="1">
    <location>
        <begin position="1"/>
        <end position="41"/>
    </location>
</feature>
<evidence type="ECO:0000256" key="1">
    <source>
        <dbReference type="SAM" id="MobiDB-lite"/>
    </source>
</evidence>
<evidence type="ECO:0000313" key="2">
    <source>
        <dbReference type="EnsemblPlants" id="MELO3C006907.2.1"/>
    </source>
</evidence>
<feature type="compositionally biased region" description="Basic residues" evidence="1">
    <location>
        <begin position="1"/>
        <end position="14"/>
    </location>
</feature>
<protein>
    <submittedName>
        <fullName evidence="2">Uncharacterized protein</fullName>
    </submittedName>
</protein>
<dbReference type="EnsemblPlants" id="MELO3C006907.2.1">
    <property type="protein sequence ID" value="MELO3C006907.2.1"/>
    <property type="gene ID" value="MELO3C006907.2"/>
</dbReference>
<reference evidence="2" key="1">
    <citation type="submission" date="2023-03" db="UniProtKB">
        <authorList>
            <consortium name="EnsemblPlants"/>
        </authorList>
    </citation>
    <scope>IDENTIFICATION</scope>
</reference>
<proteinExistence type="predicted"/>
<accession>A0A9I9CQH6</accession>
<dbReference type="Gramene" id="MELO3C006907.2.1">
    <property type="protein sequence ID" value="MELO3C006907.2.1"/>
    <property type="gene ID" value="MELO3C006907.2"/>
</dbReference>
<dbReference type="AlphaFoldDB" id="A0A9I9CQH6"/>
<name>A0A9I9CQH6_CUCME</name>